<gene>
    <name evidence="8" type="ORF">Pla52n_66720</name>
</gene>
<dbReference type="EMBL" id="SJPN01000018">
    <property type="protein sequence ID" value="TWT91260.1"/>
    <property type="molecule type" value="Genomic_DNA"/>
</dbReference>
<feature type="signal peptide" evidence="6">
    <location>
        <begin position="1"/>
        <end position="32"/>
    </location>
</feature>
<dbReference type="GO" id="GO:0034599">
    <property type="term" value="P:cellular response to oxidative stress"/>
    <property type="evidence" value="ECO:0007669"/>
    <property type="project" value="TreeGrafter"/>
</dbReference>
<dbReference type="GO" id="GO:0008379">
    <property type="term" value="F:thioredoxin peroxidase activity"/>
    <property type="evidence" value="ECO:0007669"/>
    <property type="project" value="TreeGrafter"/>
</dbReference>
<dbReference type="InterPro" id="IPR050924">
    <property type="entry name" value="Peroxiredoxin_BCP/PrxQ"/>
</dbReference>
<name>A0A5C5ZVQ0_9BACT</name>
<keyword evidence="9" id="KW-1185">Reference proteome</keyword>
<dbReference type="Proteomes" id="UP000320176">
    <property type="component" value="Unassembled WGS sequence"/>
</dbReference>
<dbReference type="GO" id="GO:0045454">
    <property type="term" value="P:cell redox homeostasis"/>
    <property type="evidence" value="ECO:0007669"/>
    <property type="project" value="TreeGrafter"/>
</dbReference>
<dbReference type="RefSeq" id="WP_146523561.1">
    <property type="nucleotide sequence ID" value="NZ_CP151726.1"/>
</dbReference>
<feature type="domain" description="Thioredoxin" evidence="7">
    <location>
        <begin position="42"/>
        <end position="201"/>
    </location>
</feature>
<dbReference type="GO" id="GO:0005737">
    <property type="term" value="C:cytoplasm"/>
    <property type="evidence" value="ECO:0007669"/>
    <property type="project" value="TreeGrafter"/>
</dbReference>
<dbReference type="InterPro" id="IPR036249">
    <property type="entry name" value="Thioredoxin-like_sf"/>
</dbReference>
<protein>
    <submittedName>
        <fullName evidence="8">Redoxin</fullName>
    </submittedName>
</protein>
<dbReference type="Gene3D" id="3.40.30.10">
    <property type="entry name" value="Glutaredoxin"/>
    <property type="match status" value="1"/>
</dbReference>
<dbReference type="AlphaFoldDB" id="A0A5C5ZVQ0"/>
<dbReference type="PANTHER" id="PTHR42801">
    <property type="entry name" value="THIOREDOXIN-DEPENDENT PEROXIDE REDUCTASE"/>
    <property type="match status" value="1"/>
</dbReference>
<dbReference type="Pfam" id="PF08534">
    <property type="entry name" value="Redoxin"/>
    <property type="match status" value="1"/>
</dbReference>
<dbReference type="PANTHER" id="PTHR42801:SF4">
    <property type="entry name" value="AHPC_TSA FAMILY PROTEIN"/>
    <property type="match status" value="1"/>
</dbReference>
<comment type="caution">
    <text evidence="8">The sequence shown here is derived from an EMBL/GenBank/DDBJ whole genome shotgun (WGS) entry which is preliminary data.</text>
</comment>
<evidence type="ECO:0000256" key="1">
    <source>
        <dbReference type="ARBA" id="ARBA00022559"/>
    </source>
</evidence>
<reference evidence="8 9" key="1">
    <citation type="submission" date="2019-02" db="EMBL/GenBank/DDBJ databases">
        <title>Deep-cultivation of Planctomycetes and their phenomic and genomic characterization uncovers novel biology.</title>
        <authorList>
            <person name="Wiegand S."/>
            <person name="Jogler M."/>
            <person name="Boedeker C."/>
            <person name="Pinto D."/>
            <person name="Vollmers J."/>
            <person name="Rivas-Marin E."/>
            <person name="Kohn T."/>
            <person name="Peeters S.H."/>
            <person name="Heuer A."/>
            <person name="Rast P."/>
            <person name="Oberbeckmann S."/>
            <person name="Bunk B."/>
            <person name="Jeske O."/>
            <person name="Meyerdierks A."/>
            <person name="Storesund J.E."/>
            <person name="Kallscheuer N."/>
            <person name="Luecker S."/>
            <person name="Lage O.M."/>
            <person name="Pohl T."/>
            <person name="Merkel B.J."/>
            <person name="Hornburger P."/>
            <person name="Mueller R.-W."/>
            <person name="Bruemmer F."/>
            <person name="Labrenz M."/>
            <person name="Spormann A.M."/>
            <person name="Op Den Camp H."/>
            <person name="Overmann J."/>
            <person name="Amann R."/>
            <person name="Jetten M.S.M."/>
            <person name="Mascher T."/>
            <person name="Medema M.H."/>
            <person name="Devos D.P."/>
            <person name="Kaster A.-K."/>
            <person name="Ovreas L."/>
            <person name="Rohde M."/>
            <person name="Galperin M.Y."/>
            <person name="Jogler C."/>
        </authorList>
    </citation>
    <scope>NUCLEOTIDE SEQUENCE [LARGE SCALE GENOMIC DNA]</scope>
    <source>
        <strain evidence="8 9">Pla52n</strain>
    </source>
</reference>
<evidence type="ECO:0000256" key="5">
    <source>
        <dbReference type="ARBA" id="ARBA00023284"/>
    </source>
</evidence>
<dbReference type="InterPro" id="IPR013740">
    <property type="entry name" value="Redoxin"/>
</dbReference>
<dbReference type="PROSITE" id="PS51352">
    <property type="entry name" value="THIOREDOXIN_2"/>
    <property type="match status" value="1"/>
</dbReference>
<keyword evidence="5" id="KW-0676">Redox-active center</keyword>
<evidence type="ECO:0000313" key="8">
    <source>
        <dbReference type="EMBL" id="TWT91260.1"/>
    </source>
</evidence>
<evidence type="ECO:0000313" key="9">
    <source>
        <dbReference type="Proteomes" id="UP000320176"/>
    </source>
</evidence>
<keyword evidence="6" id="KW-0732">Signal</keyword>
<evidence type="ECO:0000256" key="2">
    <source>
        <dbReference type="ARBA" id="ARBA00022862"/>
    </source>
</evidence>
<organism evidence="8 9">
    <name type="scientific">Stieleria varia</name>
    <dbReference type="NCBI Taxonomy" id="2528005"/>
    <lineage>
        <taxon>Bacteria</taxon>
        <taxon>Pseudomonadati</taxon>
        <taxon>Planctomycetota</taxon>
        <taxon>Planctomycetia</taxon>
        <taxon>Pirellulales</taxon>
        <taxon>Pirellulaceae</taxon>
        <taxon>Stieleria</taxon>
    </lineage>
</organism>
<dbReference type="InterPro" id="IPR013766">
    <property type="entry name" value="Thioredoxin_domain"/>
</dbReference>
<feature type="chain" id="PRO_5022750589" evidence="6">
    <location>
        <begin position="33"/>
        <end position="201"/>
    </location>
</feature>
<dbReference type="OrthoDB" id="279898at2"/>
<evidence type="ECO:0000256" key="4">
    <source>
        <dbReference type="ARBA" id="ARBA00023157"/>
    </source>
</evidence>
<accession>A0A5C5ZVQ0</accession>
<sequence precursor="true">MMFKTSRLIAPRLIVCCLTITLSALTSYPVSAQNTAEKTPTLADGDKAPDFELPLVGSDDYLTLKDAIADGPAVVIVLRGYPGYQCPLCSKQVSSIANRAKALGQQAKRVILVYPGEATLLERHAEEFVGSRSLPEPLVMVRDPGMRMIESWGLRWDAPRETAYPATYVIQKNGRVAWSKVSKSHAGRSTVDEILAALKKL</sequence>
<keyword evidence="3" id="KW-0560">Oxidoreductase</keyword>
<dbReference type="SUPFAM" id="SSF52833">
    <property type="entry name" value="Thioredoxin-like"/>
    <property type="match status" value="1"/>
</dbReference>
<keyword evidence="2" id="KW-0049">Antioxidant</keyword>
<keyword evidence="1" id="KW-0575">Peroxidase</keyword>
<proteinExistence type="predicted"/>
<keyword evidence="4" id="KW-1015">Disulfide bond</keyword>
<evidence type="ECO:0000256" key="3">
    <source>
        <dbReference type="ARBA" id="ARBA00023002"/>
    </source>
</evidence>
<evidence type="ECO:0000259" key="7">
    <source>
        <dbReference type="PROSITE" id="PS51352"/>
    </source>
</evidence>
<evidence type="ECO:0000256" key="6">
    <source>
        <dbReference type="SAM" id="SignalP"/>
    </source>
</evidence>